<name>A0A7D4PR10_9MICO</name>
<dbReference type="Proteomes" id="UP000501003">
    <property type="component" value="Chromosome"/>
</dbReference>
<gene>
    <name evidence="9" type="ORF">HRU87_05740</name>
</gene>
<dbReference type="AlphaFoldDB" id="A0A7D4PR10"/>
<feature type="coiled-coil region" evidence="6">
    <location>
        <begin position="116"/>
        <end position="189"/>
    </location>
</feature>
<feature type="coiled-coil region" evidence="6">
    <location>
        <begin position="220"/>
        <end position="254"/>
    </location>
</feature>
<dbReference type="InterPro" id="IPR000731">
    <property type="entry name" value="SSD"/>
</dbReference>
<comment type="subcellular location">
    <subcellularLocation>
        <location evidence="1">Cell membrane</location>
        <topology evidence="1">Multi-pass membrane protein</topology>
    </subcellularLocation>
</comment>
<evidence type="ECO:0000256" key="6">
    <source>
        <dbReference type="SAM" id="Coils"/>
    </source>
</evidence>
<keyword evidence="2" id="KW-1003">Cell membrane</keyword>
<dbReference type="Gene3D" id="1.20.1640.10">
    <property type="entry name" value="Multidrug efflux transporter AcrB transmembrane domain"/>
    <property type="match status" value="2"/>
</dbReference>
<keyword evidence="4 7" id="KW-1133">Transmembrane helix</keyword>
<reference evidence="9 10" key="1">
    <citation type="submission" date="2020-05" db="EMBL/GenBank/DDBJ databases">
        <title>Aquirufa sp. strain 15G-AUS-rot a new Aquirufa species.</title>
        <authorList>
            <person name="Pitt A."/>
            <person name="Hahn M.W."/>
        </authorList>
    </citation>
    <scope>NUCLEOTIDE SEQUENCE [LARGE SCALE GENOMIC DNA]</scope>
    <source>
        <strain evidence="9 10">15G-AUS-rot</strain>
    </source>
</reference>
<dbReference type="SUPFAM" id="SSF82866">
    <property type="entry name" value="Multidrug efflux transporter AcrB transmembrane domain"/>
    <property type="match status" value="2"/>
</dbReference>
<proteinExistence type="predicted"/>
<keyword evidence="6" id="KW-0175">Coiled coil</keyword>
<evidence type="ECO:0000313" key="10">
    <source>
        <dbReference type="Proteomes" id="UP000501003"/>
    </source>
</evidence>
<evidence type="ECO:0000256" key="5">
    <source>
        <dbReference type="ARBA" id="ARBA00023136"/>
    </source>
</evidence>
<evidence type="ECO:0000256" key="7">
    <source>
        <dbReference type="SAM" id="Phobius"/>
    </source>
</evidence>
<dbReference type="InterPro" id="IPR004869">
    <property type="entry name" value="MMPL_dom"/>
</dbReference>
<evidence type="ECO:0000313" key="9">
    <source>
        <dbReference type="EMBL" id="QKJ25666.1"/>
    </source>
</evidence>
<dbReference type="GO" id="GO:0005886">
    <property type="term" value="C:plasma membrane"/>
    <property type="evidence" value="ECO:0007669"/>
    <property type="project" value="UniProtKB-SubCell"/>
</dbReference>
<feature type="transmembrane region" description="Helical" evidence="7">
    <location>
        <begin position="461"/>
        <end position="487"/>
    </location>
</feature>
<dbReference type="KEGG" id="aqg:HRU87_05740"/>
<feature type="transmembrane region" description="Helical" evidence="7">
    <location>
        <begin position="706"/>
        <end position="727"/>
    </location>
</feature>
<sequence>MANLLYKLGLFSARKAWTVISAWLILLAITVGLMVSFAGKLSSSMSIDGIPAQDVIDRLQDSFPEAARGQGQVVFHKASGEFTEPEKQMITEALEEAAAVEGVAEVLNPFEVAREISDQRQELADAEAELAQAKLDLADGQKQIDDGLAKLEDSLAELEEQADQLADQRNALEQNLESIEAGLLQLEAGGAPVTMIAPLEANQQQVLGGLAQIEAGEQAIEAGRQQIAEGRIELETAQSELEQARVEVADGEKQLEVGQRLMVVTENFGTVSANGITAVATVQFSVPVNDVSDVTTDGVVELLSELRSDEIAVEFSQSLTTSFSELLGPGEIIGLVTAAIVLFVMLGTLIAAGLPVLSAILGVGISASITMALSGTIEMTSTTPILGVMLGLAVGIDYSLFLINRHRKQLRTGMEIRESIGLATGTSGNAVTFAGLTVIIALAALNLTGIGFLGLMGTMGALAIALAVLIALTFTPALLSVVGLRVLSSKERKSLASQAEREAASEPKNALRPVLATKHPVLAVLGVGALLAVLAIPAGEMRLGLPDGGSEPTDSTTYRAYTLVSENFGAGANGQVSAVVTLPSAVSEDDQAQLQADLAERFFALENVSAVLPAAVSDDSKTFLFQIVPVTGPATLETEELIFDVRGLSEEIRSEFDGELGVTGITATNIDISDKLSEALPLYLGTVLLLSLLLLILVFRSILVPLLATAGFLLTVFATFGAVVAVYQWGWLGALFGVHSPGPILNFLPTILIGILFGLAMDYQLFLASGIREAYVHGKSPIDAINFGVHLSRSVVIAAALIMITVFGGFAFNHLTLVRPIGFGLAFGVLVDAFLVRLILVPAIMSLVGDKAWWIPKWLDKILPNVDVEGSSLERKAELPKS</sequence>
<dbReference type="PANTHER" id="PTHR33406:SF13">
    <property type="entry name" value="MEMBRANE PROTEIN YDFJ"/>
    <property type="match status" value="1"/>
</dbReference>
<feature type="transmembrane region" description="Helical" evidence="7">
    <location>
        <begin position="332"/>
        <end position="365"/>
    </location>
</feature>
<feature type="transmembrane region" description="Helical" evidence="7">
    <location>
        <begin position="680"/>
        <end position="699"/>
    </location>
</feature>
<dbReference type="Pfam" id="PF03176">
    <property type="entry name" value="MMPL"/>
    <property type="match status" value="2"/>
</dbReference>
<feature type="domain" description="SSD" evidence="8">
    <location>
        <begin position="356"/>
        <end position="481"/>
    </location>
</feature>
<evidence type="ECO:0000256" key="4">
    <source>
        <dbReference type="ARBA" id="ARBA00022989"/>
    </source>
</evidence>
<feature type="transmembrane region" description="Helical" evidence="7">
    <location>
        <begin position="430"/>
        <end position="455"/>
    </location>
</feature>
<feature type="transmembrane region" description="Helical" evidence="7">
    <location>
        <begin position="20"/>
        <end position="39"/>
    </location>
</feature>
<dbReference type="PANTHER" id="PTHR33406">
    <property type="entry name" value="MEMBRANE PROTEIN MJ1562-RELATED"/>
    <property type="match status" value="1"/>
</dbReference>
<accession>A0A7D4PR10</accession>
<feature type="transmembrane region" description="Helical" evidence="7">
    <location>
        <begin position="747"/>
        <end position="771"/>
    </location>
</feature>
<feature type="transmembrane region" description="Helical" evidence="7">
    <location>
        <begin position="824"/>
        <end position="848"/>
    </location>
</feature>
<feature type="transmembrane region" description="Helical" evidence="7">
    <location>
        <begin position="385"/>
        <end position="404"/>
    </location>
</feature>
<keyword evidence="3 7" id="KW-0812">Transmembrane</keyword>
<evidence type="ECO:0000256" key="3">
    <source>
        <dbReference type="ARBA" id="ARBA00022692"/>
    </source>
</evidence>
<evidence type="ECO:0000256" key="2">
    <source>
        <dbReference type="ARBA" id="ARBA00022475"/>
    </source>
</evidence>
<dbReference type="PROSITE" id="PS50156">
    <property type="entry name" value="SSD"/>
    <property type="match status" value="1"/>
</dbReference>
<organism evidence="9 10">
    <name type="scientific">Aquiluna borgnonia</name>
    <dbReference type="NCBI Taxonomy" id="2499157"/>
    <lineage>
        <taxon>Bacteria</taxon>
        <taxon>Bacillati</taxon>
        <taxon>Actinomycetota</taxon>
        <taxon>Actinomycetes</taxon>
        <taxon>Micrococcales</taxon>
        <taxon>Microbacteriaceae</taxon>
        <taxon>Luna cluster</taxon>
        <taxon>Luna-1 subcluster</taxon>
        <taxon>Aquiluna</taxon>
    </lineage>
</organism>
<dbReference type="EMBL" id="CP054056">
    <property type="protein sequence ID" value="QKJ25666.1"/>
    <property type="molecule type" value="Genomic_DNA"/>
</dbReference>
<dbReference type="RefSeq" id="WP_173493963.1">
    <property type="nucleotide sequence ID" value="NZ_CP054056.1"/>
</dbReference>
<feature type="transmembrane region" description="Helical" evidence="7">
    <location>
        <begin position="791"/>
        <end position="812"/>
    </location>
</feature>
<evidence type="ECO:0000259" key="8">
    <source>
        <dbReference type="PROSITE" id="PS50156"/>
    </source>
</evidence>
<keyword evidence="5 7" id="KW-0472">Membrane</keyword>
<feature type="transmembrane region" description="Helical" evidence="7">
    <location>
        <begin position="521"/>
        <end position="539"/>
    </location>
</feature>
<dbReference type="InterPro" id="IPR050545">
    <property type="entry name" value="Mycobact_MmpL"/>
</dbReference>
<evidence type="ECO:0000256" key="1">
    <source>
        <dbReference type="ARBA" id="ARBA00004651"/>
    </source>
</evidence>
<protein>
    <submittedName>
        <fullName evidence="9">MMPL family transporter</fullName>
    </submittedName>
</protein>
<keyword evidence="10" id="KW-1185">Reference proteome</keyword>